<dbReference type="InterPro" id="IPR003673">
    <property type="entry name" value="CoA-Trfase_fam_III"/>
</dbReference>
<comment type="caution">
    <text evidence="2">The sequence shown here is derived from an EMBL/GenBank/DDBJ whole genome shotgun (WGS) entry which is preliminary data.</text>
</comment>
<dbReference type="Gene3D" id="3.30.1540.10">
    <property type="entry name" value="formyl-coa transferase, domain 3"/>
    <property type="match status" value="1"/>
</dbReference>
<evidence type="ECO:0000256" key="1">
    <source>
        <dbReference type="ARBA" id="ARBA00022679"/>
    </source>
</evidence>
<dbReference type="InterPro" id="IPR023606">
    <property type="entry name" value="CoA-Trfase_III_dom_1_sf"/>
</dbReference>
<dbReference type="InterPro" id="IPR050483">
    <property type="entry name" value="CoA-transferase_III_domain"/>
</dbReference>
<sequence>MAQHREGILQGVRVIDFTDFLAGPYIGMYFADMGADVIKFENLKSHGNFVRNARPLEPKTGLSMYFQNLNRNKRGVALDLKQEEGKKLFAELVKSADVLIENNRPGVMKRLGFGWEECKVLNPRLIYASISGFGQTGPNSYKPGYDLIAQAMGGSMSITGWPGMEPTRAGMAIGDLFAGLNVGVAVCASLYEREKTGLGNHIDVALVDSIVSGMEAKLMQYVYTGESPVMTGNKYISSAPYDSFKAKDAWFVIASGTDKHFEVLSAAMGMPELAQDPLYCDTELRKKNADALKAVIENWAADKTVAEAVAIIDKAGIPAAPIYDCEALCKDDSIIKDREMLVTVPSPKNHKEVAELTVIGNPIKMSETPVKYKKAAPDLGEDNDEIFKELGFSDEQLAAFKAAGLMN</sequence>
<dbReference type="Pfam" id="PF02515">
    <property type="entry name" value="CoA_transf_3"/>
    <property type="match status" value="1"/>
</dbReference>
<dbReference type="InterPro" id="IPR044855">
    <property type="entry name" value="CoA-Trfase_III_dom3_sf"/>
</dbReference>
<dbReference type="PANTHER" id="PTHR48207">
    <property type="entry name" value="SUCCINATE--HYDROXYMETHYLGLUTARATE COA-TRANSFERASE"/>
    <property type="match status" value="1"/>
</dbReference>
<dbReference type="RefSeq" id="WP_154528969.1">
    <property type="nucleotide sequence ID" value="NZ_JAXDZJ010000031.1"/>
</dbReference>
<dbReference type="PANTHER" id="PTHR48207:SF3">
    <property type="entry name" value="SUCCINATE--HYDROXYMETHYLGLUTARATE COA-TRANSFERASE"/>
    <property type="match status" value="1"/>
</dbReference>
<keyword evidence="1 2" id="KW-0808">Transferase</keyword>
<organism evidence="2 3">
    <name type="scientific">Pyramidobacter porci</name>
    <dbReference type="NCBI Taxonomy" id="2605789"/>
    <lineage>
        <taxon>Bacteria</taxon>
        <taxon>Thermotogati</taxon>
        <taxon>Synergistota</taxon>
        <taxon>Synergistia</taxon>
        <taxon>Synergistales</taxon>
        <taxon>Dethiosulfovibrionaceae</taxon>
        <taxon>Pyramidobacter</taxon>
    </lineage>
</organism>
<dbReference type="AlphaFoldDB" id="A0A6L5YCA7"/>
<accession>A0A6L5YCA7</accession>
<proteinExistence type="predicted"/>
<dbReference type="EMBL" id="VUNH01000007">
    <property type="protein sequence ID" value="MST55881.1"/>
    <property type="molecule type" value="Genomic_DNA"/>
</dbReference>
<dbReference type="Proteomes" id="UP000473699">
    <property type="component" value="Unassembled WGS sequence"/>
</dbReference>
<dbReference type="Gene3D" id="3.40.50.10540">
    <property type="entry name" value="Crotonobetainyl-coa:carnitine coa-transferase, domain 1"/>
    <property type="match status" value="1"/>
</dbReference>
<dbReference type="GO" id="GO:0008410">
    <property type="term" value="F:CoA-transferase activity"/>
    <property type="evidence" value="ECO:0007669"/>
    <property type="project" value="TreeGrafter"/>
</dbReference>
<evidence type="ECO:0000313" key="3">
    <source>
        <dbReference type="Proteomes" id="UP000473699"/>
    </source>
</evidence>
<protein>
    <submittedName>
        <fullName evidence="2">CoA transferase</fullName>
    </submittedName>
</protein>
<dbReference type="SUPFAM" id="SSF89796">
    <property type="entry name" value="CoA-transferase family III (CaiB/BaiF)"/>
    <property type="match status" value="1"/>
</dbReference>
<gene>
    <name evidence="2" type="ORF">FYJ74_07535</name>
</gene>
<name>A0A6L5YCA7_9BACT</name>
<reference evidence="2 3" key="1">
    <citation type="submission" date="2019-08" db="EMBL/GenBank/DDBJ databases">
        <title>In-depth cultivation of the pig gut microbiome towards novel bacterial diversity and tailored functional studies.</title>
        <authorList>
            <person name="Wylensek D."/>
            <person name="Hitch T.C.A."/>
            <person name="Clavel T."/>
        </authorList>
    </citation>
    <scope>NUCLEOTIDE SEQUENCE [LARGE SCALE GENOMIC DNA]</scope>
    <source>
        <strain evidence="2 3">SM-530-WT-4B</strain>
    </source>
</reference>
<keyword evidence="3" id="KW-1185">Reference proteome</keyword>
<evidence type="ECO:0000313" key="2">
    <source>
        <dbReference type="EMBL" id="MST55881.1"/>
    </source>
</evidence>